<gene>
    <name evidence="3" type="ORF">SYYSPA8_10700</name>
</gene>
<keyword evidence="2" id="KW-1133">Transmembrane helix</keyword>
<comment type="caution">
    <text evidence="3">The sequence shown here is derived from an EMBL/GenBank/DDBJ whole genome shotgun (WGS) entry which is preliminary data.</text>
</comment>
<sequence length="232" mass="25753">MGRNRFHPQRAFGLLTGTTIAAGLVWIWWLVDPTAPRGAALPAVLTAALAADLALTLASARFKRALVTPVQRYLVNPPIRLLLRIGLMPLGYALLETRGRVSGRRRATPVGNGRQGDTFWVIAEHGRRAGYVRNIQKDPQVRVRLRQGRHFVWRDGTAQLLPDDDPYARQRQLGRFHPLRALNAVVVRVMGTTEMMTVRIDLHGISRRDAQSPDEPADRAYGTAAARHAPAA</sequence>
<evidence type="ECO:0000313" key="4">
    <source>
        <dbReference type="Proteomes" id="UP001291653"/>
    </source>
</evidence>
<dbReference type="InterPro" id="IPR012349">
    <property type="entry name" value="Split_barrel_FMN-bd"/>
</dbReference>
<accession>A0ABQ5NWN2</accession>
<dbReference type="RefSeq" id="WP_407705961.1">
    <property type="nucleotide sequence ID" value="NZ_BSBI01000003.1"/>
</dbReference>
<feature type="transmembrane region" description="Helical" evidence="2">
    <location>
        <begin position="37"/>
        <end position="58"/>
    </location>
</feature>
<keyword evidence="2" id="KW-0812">Transmembrane</keyword>
<dbReference type="Pfam" id="PF04075">
    <property type="entry name" value="F420H2_quin_red"/>
    <property type="match status" value="1"/>
</dbReference>
<proteinExistence type="predicted"/>
<dbReference type="SUPFAM" id="SSF50475">
    <property type="entry name" value="FMN-binding split barrel"/>
    <property type="match status" value="1"/>
</dbReference>
<reference evidence="3 4" key="1">
    <citation type="submission" date="2022-10" db="EMBL/GenBank/DDBJ databases">
        <title>Draft genome sequence of Streptomyces sp. YSPA8.</title>
        <authorList>
            <person name="Moriuchi R."/>
            <person name="Dohra H."/>
            <person name="Yamamura H."/>
            <person name="Kodani S."/>
        </authorList>
    </citation>
    <scope>NUCLEOTIDE SEQUENCE [LARGE SCALE GENOMIC DNA]</scope>
    <source>
        <strain evidence="3 4">YSPA8</strain>
    </source>
</reference>
<dbReference type="Gene3D" id="2.30.110.10">
    <property type="entry name" value="Electron Transport, Fmn-binding Protein, Chain A"/>
    <property type="match status" value="1"/>
</dbReference>
<feature type="region of interest" description="Disordered" evidence="1">
    <location>
        <begin position="207"/>
        <end position="232"/>
    </location>
</feature>
<dbReference type="Proteomes" id="UP001291653">
    <property type="component" value="Unassembled WGS sequence"/>
</dbReference>
<name>A0ABQ5NWN2_9ACTN</name>
<dbReference type="EMBL" id="BSBI01000003">
    <property type="protein sequence ID" value="GLF94759.1"/>
    <property type="molecule type" value="Genomic_DNA"/>
</dbReference>
<protein>
    <submittedName>
        <fullName evidence="3">Nitroreductase/quinone reductase family protein</fullName>
    </submittedName>
</protein>
<evidence type="ECO:0000256" key="1">
    <source>
        <dbReference type="SAM" id="MobiDB-lite"/>
    </source>
</evidence>
<keyword evidence="4" id="KW-1185">Reference proteome</keyword>
<dbReference type="NCBIfam" id="TIGR00026">
    <property type="entry name" value="hi_GC_TIGR00026"/>
    <property type="match status" value="1"/>
</dbReference>
<feature type="transmembrane region" description="Helical" evidence="2">
    <location>
        <begin position="12"/>
        <end position="31"/>
    </location>
</feature>
<evidence type="ECO:0000313" key="3">
    <source>
        <dbReference type="EMBL" id="GLF94759.1"/>
    </source>
</evidence>
<organism evidence="3 4">
    <name type="scientific">Streptomyces yaizuensis</name>
    <dbReference type="NCBI Taxonomy" id="2989713"/>
    <lineage>
        <taxon>Bacteria</taxon>
        <taxon>Bacillati</taxon>
        <taxon>Actinomycetota</taxon>
        <taxon>Actinomycetes</taxon>
        <taxon>Kitasatosporales</taxon>
        <taxon>Streptomycetaceae</taxon>
        <taxon>Streptomyces</taxon>
    </lineage>
</organism>
<evidence type="ECO:0000256" key="2">
    <source>
        <dbReference type="SAM" id="Phobius"/>
    </source>
</evidence>
<dbReference type="InterPro" id="IPR004378">
    <property type="entry name" value="F420H2_quin_Rdtase"/>
</dbReference>
<keyword evidence="2" id="KW-0472">Membrane</keyword>